<evidence type="ECO:0000313" key="2">
    <source>
        <dbReference type="EMBL" id="MDE8649748.1"/>
    </source>
</evidence>
<reference evidence="3 4" key="1">
    <citation type="submission" date="2017-07" db="EMBL/GenBank/DDBJ databases">
        <title>Draft sequence of Rhodococcus enclensis 23b-28.</title>
        <authorList>
            <person name="Besaury L."/>
            <person name="Sancelme M."/>
            <person name="Amato P."/>
            <person name="Lallement A."/>
            <person name="Delort A.-M."/>
        </authorList>
    </citation>
    <scope>NUCLEOTIDE SEQUENCE [LARGE SCALE GENOMIC DNA]</scope>
    <source>
        <strain evidence="3 4">23b-28</strain>
    </source>
</reference>
<evidence type="ECO:0000313" key="4">
    <source>
        <dbReference type="Proteomes" id="UP000230886"/>
    </source>
</evidence>
<sequence length="164" mass="15822">MIVVAVVLFVLAVAVGGVAVAGLIGKLPRNRWAGVRTEDSLRSEESFALANKVAGPTMLAAAGMLVIGGVAALTIGGVFGIAVAIIAVVVAVLTAGFGGGIGTRAAAALPQQSGCGNDCNCGGHSEPAADEPVAETPEAKANAAACGTASCGACALKDACQPAH</sequence>
<dbReference type="EMBL" id="JARDXE010000032">
    <property type="protein sequence ID" value="MDE8649748.1"/>
    <property type="molecule type" value="Genomic_DNA"/>
</dbReference>
<name>A0A2A5JIF8_RHOSG</name>
<dbReference type="Proteomes" id="UP001217325">
    <property type="component" value="Unassembled WGS sequence"/>
</dbReference>
<accession>A0A8A9INT6</accession>
<gene>
    <name evidence="3" type="ORF">CHR55_02875</name>
    <name evidence="2" type="ORF">PXH69_32770</name>
</gene>
<dbReference type="EMBL" id="NOVD01000001">
    <property type="protein sequence ID" value="PCK29335.1"/>
    <property type="molecule type" value="Genomic_DNA"/>
</dbReference>
<keyword evidence="1" id="KW-0812">Transmembrane</keyword>
<evidence type="ECO:0000313" key="3">
    <source>
        <dbReference type="EMBL" id="PCK29335.1"/>
    </source>
</evidence>
<protein>
    <submittedName>
        <fullName evidence="2">SdpI family protein</fullName>
    </submittedName>
</protein>
<proteinExistence type="predicted"/>
<dbReference type="Proteomes" id="UP000230886">
    <property type="component" value="Unassembled WGS sequence"/>
</dbReference>
<reference evidence="2" key="2">
    <citation type="submission" date="2023-02" db="EMBL/GenBank/DDBJ databases">
        <title>A novel hydrolase synthesized by Rhodococcus erythropolis HQ is responsible for the detoxification of Zearalenone.</title>
        <authorList>
            <person name="Hu J."/>
            <person name="Xu J."/>
        </authorList>
    </citation>
    <scope>NUCLEOTIDE SEQUENCE</scope>
    <source>
        <strain evidence="2">HQ</strain>
    </source>
</reference>
<keyword evidence="1" id="KW-1133">Transmembrane helix</keyword>
<organism evidence="3 4">
    <name type="scientific">Rhodococcus qingshengii</name>
    <dbReference type="NCBI Taxonomy" id="334542"/>
    <lineage>
        <taxon>Bacteria</taxon>
        <taxon>Bacillati</taxon>
        <taxon>Actinomycetota</taxon>
        <taxon>Actinomycetes</taxon>
        <taxon>Mycobacteriales</taxon>
        <taxon>Nocardiaceae</taxon>
        <taxon>Rhodococcus</taxon>
        <taxon>Rhodococcus erythropolis group</taxon>
    </lineage>
</organism>
<evidence type="ECO:0000256" key="1">
    <source>
        <dbReference type="SAM" id="Phobius"/>
    </source>
</evidence>
<comment type="caution">
    <text evidence="3">The sequence shown here is derived from an EMBL/GenBank/DDBJ whole genome shotgun (WGS) entry which is preliminary data.</text>
</comment>
<accession>A0A2A5JIF8</accession>
<dbReference type="Pfam" id="PF13630">
    <property type="entry name" value="SdpI"/>
    <property type="match status" value="1"/>
</dbReference>
<feature type="transmembrane region" description="Helical" evidence="1">
    <location>
        <begin position="61"/>
        <end position="94"/>
    </location>
</feature>
<dbReference type="InterPro" id="IPR025962">
    <property type="entry name" value="SdpI/YhfL"/>
</dbReference>
<dbReference type="AlphaFoldDB" id="A0A2A5JIF8"/>
<dbReference type="RefSeq" id="WP_003942484.1">
    <property type="nucleotide sequence ID" value="NZ_CP029297.1"/>
</dbReference>
<keyword evidence="1" id="KW-0472">Membrane</keyword>